<keyword evidence="1" id="KW-0812">Transmembrane</keyword>
<keyword evidence="1" id="KW-1133">Transmembrane helix</keyword>
<keyword evidence="1" id="KW-0472">Membrane</keyword>
<gene>
    <name evidence="2" type="ORF">PUN50_18795</name>
</gene>
<organism evidence="2 3">
    <name type="scientific">Vibrio campbellii</name>
    <dbReference type="NCBI Taxonomy" id="680"/>
    <lineage>
        <taxon>Bacteria</taxon>
        <taxon>Pseudomonadati</taxon>
        <taxon>Pseudomonadota</taxon>
        <taxon>Gammaproteobacteria</taxon>
        <taxon>Vibrionales</taxon>
        <taxon>Vibrionaceae</taxon>
        <taxon>Vibrio</taxon>
    </lineage>
</organism>
<dbReference type="Proteomes" id="UP001219537">
    <property type="component" value="Chromosome 2"/>
</dbReference>
<evidence type="ECO:0000256" key="1">
    <source>
        <dbReference type="SAM" id="Phobius"/>
    </source>
</evidence>
<dbReference type="EMBL" id="CP117989">
    <property type="protein sequence ID" value="WDG11310.1"/>
    <property type="molecule type" value="Genomic_DNA"/>
</dbReference>
<dbReference type="AlphaFoldDB" id="A0AAQ2Y2P6"/>
<dbReference type="RefSeq" id="WP_005429162.1">
    <property type="nucleotide sequence ID" value="NZ_BBKU01000008.1"/>
</dbReference>
<name>A0AAQ2Y2P6_9VIBR</name>
<accession>A0AAQ2Y2P6</accession>
<sequence>MSGRELFSDNKEKFANGFNNALNLDGGVWHLIIFIELLANSVAAQFNLLHGSSYKCWIF</sequence>
<feature type="transmembrane region" description="Helical" evidence="1">
    <location>
        <begin position="28"/>
        <end position="49"/>
    </location>
</feature>
<reference evidence="2" key="1">
    <citation type="submission" date="2023-02" db="EMBL/GenBank/DDBJ databases">
        <title>Isolation, identification, and genome analysis of Vibrio campbellii in the Penaeus vannamei larvae stage.</title>
        <authorList>
            <person name="Huang T."/>
            <person name="Zhang B."/>
        </authorList>
    </citation>
    <scope>NUCLEOTIDE SEQUENCE</scope>
    <source>
        <strain evidence="2">20220413_1</strain>
    </source>
</reference>
<protein>
    <submittedName>
        <fullName evidence="2">Uncharacterized protein</fullName>
    </submittedName>
</protein>
<evidence type="ECO:0000313" key="2">
    <source>
        <dbReference type="EMBL" id="WDG11310.1"/>
    </source>
</evidence>
<proteinExistence type="predicted"/>
<evidence type="ECO:0000313" key="3">
    <source>
        <dbReference type="Proteomes" id="UP001219537"/>
    </source>
</evidence>